<protein>
    <submittedName>
        <fullName evidence="2">Uncharacterized protein</fullName>
    </submittedName>
</protein>
<feature type="region of interest" description="Disordered" evidence="1">
    <location>
        <begin position="305"/>
        <end position="343"/>
    </location>
</feature>
<dbReference type="EMBL" id="JAPEUV010000228">
    <property type="protein sequence ID" value="KAJ4330092.1"/>
    <property type="molecule type" value="Genomic_DNA"/>
</dbReference>
<evidence type="ECO:0000313" key="3">
    <source>
        <dbReference type="Proteomes" id="UP001140562"/>
    </source>
</evidence>
<feature type="region of interest" description="Disordered" evidence="1">
    <location>
        <begin position="371"/>
        <end position="397"/>
    </location>
</feature>
<keyword evidence="3" id="KW-1185">Reference proteome</keyword>
<reference evidence="2" key="1">
    <citation type="submission" date="2022-10" db="EMBL/GenBank/DDBJ databases">
        <title>Tapping the CABI collections for fungal endophytes: first genome assemblies for Collariella, Neodidymelliopsis, Ascochyta clinopodiicola, Didymella pomorum, Didymosphaeria variabile, Neocosmospora piperis and Neocucurbitaria cava.</title>
        <authorList>
            <person name="Hill R."/>
        </authorList>
    </citation>
    <scope>NUCLEOTIDE SEQUENCE</scope>
    <source>
        <strain evidence="2">IMI 360193</strain>
    </source>
</reference>
<accession>A0A9W8WPU7</accession>
<evidence type="ECO:0000256" key="1">
    <source>
        <dbReference type="SAM" id="MobiDB-lite"/>
    </source>
</evidence>
<dbReference type="Proteomes" id="UP001140562">
    <property type="component" value="Unassembled WGS sequence"/>
</dbReference>
<feature type="compositionally biased region" description="Basic residues" evidence="1">
    <location>
        <begin position="1"/>
        <end position="10"/>
    </location>
</feature>
<comment type="caution">
    <text evidence="2">The sequence shown here is derived from an EMBL/GenBank/DDBJ whole genome shotgun (WGS) entry which is preliminary data.</text>
</comment>
<name>A0A9W8WPU7_9PLEO</name>
<gene>
    <name evidence="2" type="ORF">N0V87_010307</name>
</gene>
<organism evidence="2 3">
    <name type="scientific">Didymella glomerata</name>
    <dbReference type="NCBI Taxonomy" id="749621"/>
    <lineage>
        <taxon>Eukaryota</taxon>
        <taxon>Fungi</taxon>
        <taxon>Dikarya</taxon>
        <taxon>Ascomycota</taxon>
        <taxon>Pezizomycotina</taxon>
        <taxon>Dothideomycetes</taxon>
        <taxon>Pleosporomycetidae</taxon>
        <taxon>Pleosporales</taxon>
        <taxon>Pleosporineae</taxon>
        <taxon>Didymellaceae</taxon>
        <taxon>Didymella</taxon>
    </lineage>
</organism>
<sequence>MKKKSNKSASKKGISARYEEALPSPPVEAASCPEPCEEVAREPYDEELPAACEEIPPPEPFKKENEFEARKRGLTAVKEQPTQPWSPEAIEDEQGIQPELILGQAETSQEVEEQVWISPYTKSPVPIHFGGEETAYLVPPHFVPSEWLDSGAQERLQFPDIDMHTGHTIVHYLYKGLYETPPTSDSVAPYKHNGLRAALLVYIAMTSRGLPNLQQLATQEIEKHGLSIGLSELLEIIDDDFPRLDPDGWVHEYLRRKAKAAFDQDHTVFSDQTFLQNLRSAALIKFMAKYVVDLYSTKVARMMNTERSVSQPENPRDPNEQDTSQIEKSPGIARTTGRTSSVASDISVEQCCEPSAEDAALSDSFSTISCSASEASPLETDPCPEPTAEDSHDIPEQIATRRVLLKKL</sequence>
<dbReference type="PANTHER" id="PTHR37538">
    <property type="entry name" value="BTB DOMAIN-CONTAINING PROTEIN"/>
    <property type="match status" value="1"/>
</dbReference>
<feature type="region of interest" description="Disordered" evidence="1">
    <location>
        <begin position="1"/>
        <end position="34"/>
    </location>
</feature>
<proteinExistence type="predicted"/>
<evidence type="ECO:0000313" key="2">
    <source>
        <dbReference type="EMBL" id="KAJ4330092.1"/>
    </source>
</evidence>
<dbReference type="AlphaFoldDB" id="A0A9W8WPU7"/>
<dbReference type="OrthoDB" id="3594103at2759"/>
<dbReference type="PANTHER" id="PTHR37538:SF4">
    <property type="entry name" value="PITSLRE SERINE_THREONINE-PROTEIN KINASE CDC2L1"/>
    <property type="match status" value="1"/>
</dbReference>